<dbReference type="CDD" id="cd00093">
    <property type="entry name" value="HTH_XRE"/>
    <property type="match status" value="1"/>
</dbReference>
<dbReference type="GO" id="GO:0005829">
    <property type="term" value="C:cytosol"/>
    <property type="evidence" value="ECO:0007669"/>
    <property type="project" value="TreeGrafter"/>
</dbReference>
<dbReference type="SMART" id="SM00530">
    <property type="entry name" value="HTH_XRE"/>
    <property type="match status" value="1"/>
</dbReference>
<evidence type="ECO:0000256" key="2">
    <source>
        <dbReference type="PROSITE-ProRule" id="PRU00339"/>
    </source>
</evidence>
<dbReference type="Pfam" id="PF13424">
    <property type="entry name" value="TPR_12"/>
    <property type="match status" value="2"/>
</dbReference>
<dbReference type="PANTHER" id="PTHR46797:SF1">
    <property type="entry name" value="METHYLPHOSPHONATE SYNTHASE"/>
    <property type="match status" value="1"/>
</dbReference>
<keyword evidence="1" id="KW-0238">DNA-binding</keyword>
<gene>
    <name evidence="4" type="ORF">GOQ27_11865</name>
</gene>
<dbReference type="PROSITE" id="PS50005">
    <property type="entry name" value="TPR"/>
    <property type="match status" value="2"/>
</dbReference>
<protein>
    <submittedName>
        <fullName evidence="4">Helix-turn-helix transcriptional regulator</fullName>
    </submittedName>
</protein>
<dbReference type="InterPro" id="IPR026000">
    <property type="entry name" value="Apc5_dom"/>
</dbReference>
<dbReference type="InterPro" id="IPR010982">
    <property type="entry name" value="Lambda_DNA-bd_dom_sf"/>
</dbReference>
<name>A0A942V399_9FIRM</name>
<dbReference type="SMART" id="SM00028">
    <property type="entry name" value="TPR"/>
    <property type="match status" value="5"/>
</dbReference>
<evidence type="ECO:0000259" key="3">
    <source>
        <dbReference type="PROSITE" id="PS50943"/>
    </source>
</evidence>
<proteinExistence type="predicted"/>
<dbReference type="InterPro" id="IPR011990">
    <property type="entry name" value="TPR-like_helical_dom_sf"/>
</dbReference>
<feature type="domain" description="HTH cro/C1-type" evidence="3">
    <location>
        <begin position="7"/>
        <end position="60"/>
    </location>
</feature>
<dbReference type="RefSeq" id="WP_203367087.1">
    <property type="nucleotide sequence ID" value="NZ_WSFT01000042.1"/>
</dbReference>
<dbReference type="GO" id="GO:0003677">
    <property type="term" value="F:DNA binding"/>
    <property type="evidence" value="ECO:0007669"/>
    <property type="project" value="UniProtKB-KW"/>
</dbReference>
<dbReference type="AlphaFoldDB" id="A0A942V399"/>
<dbReference type="EMBL" id="WSFT01000042">
    <property type="protein sequence ID" value="MBS4539162.1"/>
    <property type="molecule type" value="Genomic_DNA"/>
</dbReference>
<dbReference type="PROSITE" id="PS50943">
    <property type="entry name" value="HTH_CROC1"/>
    <property type="match status" value="1"/>
</dbReference>
<dbReference type="InterPro" id="IPR050807">
    <property type="entry name" value="TransReg_Diox_bact_type"/>
</dbReference>
<keyword evidence="2" id="KW-0802">TPR repeat</keyword>
<dbReference type="SUPFAM" id="SSF47413">
    <property type="entry name" value="lambda repressor-like DNA-binding domains"/>
    <property type="match status" value="1"/>
</dbReference>
<dbReference type="PANTHER" id="PTHR46797">
    <property type="entry name" value="HTH-TYPE TRANSCRIPTIONAL REGULATOR"/>
    <property type="match status" value="1"/>
</dbReference>
<accession>A0A942V399</accession>
<dbReference type="InterPro" id="IPR019734">
    <property type="entry name" value="TPR_rpt"/>
</dbReference>
<dbReference type="InterPro" id="IPR001387">
    <property type="entry name" value="Cro/C1-type_HTH"/>
</dbReference>
<dbReference type="SUPFAM" id="SSF48452">
    <property type="entry name" value="TPR-like"/>
    <property type="match status" value="2"/>
</dbReference>
<evidence type="ECO:0000256" key="1">
    <source>
        <dbReference type="ARBA" id="ARBA00023125"/>
    </source>
</evidence>
<dbReference type="Gene3D" id="1.25.40.10">
    <property type="entry name" value="Tetratricopeptide repeat domain"/>
    <property type="match status" value="3"/>
</dbReference>
<dbReference type="Proteomes" id="UP000724672">
    <property type="component" value="Unassembled WGS sequence"/>
</dbReference>
<evidence type="ECO:0000313" key="5">
    <source>
        <dbReference type="Proteomes" id="UP000724672"/>
    </source>
</evidence>
<comment type="caution">
    <text evidence="4">The sequence shown here is derived from an EMBL/GenBank/DDBJ whole genome shotgun (WGS) entry which is preliminary data.</text>
</comment>
<feature type="repeat" description="TPR" evidence="2">
    <location>
        <begin position="398"/>
        <end position="431"/>
    </location>
</feature>
<reference evidence="4" key="1">
    <citation type="submission" date="2019-12" db="EMBL/GenBank/DDBJ databases">
        <title>Clostridiaceae gen. nov. sp. nov., isolated from sediment in Xinjiang, China.</title>
        <authorList>
            <person name="Zhang R."/>
        </authorList>
    </citation>
    <scope>NUCLEOTIDE SEQUENCE</scope>
    <source>
        <strain evidence="4">D2Q-11</strain>
    </source>
</reference>
<dbReference type="Pfam" id="PF12862">
    <property type="entry name" value="ANAPC5"/>
    <property type="match status" value="1"/>
</dbReference>
<dbReference type="Pfam" id="PF12844">
    <property type="entry name" value="HTH_19"/>
    <property type="match status" value="1"/>
</dbReference>
<dbReference type="GO" id="GO:0003700">
    <property type="term" value="F:DNA-binding transcription factor activity"/>
    <property type="evidence" value="ECO:0007669"/>
    <property type="project" value="TreeGrafter"/>
</dbReference>
<keyword evidence="5" id="KW-1185">Reference proteome</keyword>
<sequence length="436" mass="51334">MTTGEKIKTLRKELKLTQSQLAGEEMTKSMLSQIENNNAMPSMKNLRYLANKLGRPISYFLDEDTLNEDIPVDEIKRKMRKADEYAKRYEKEKVVEILDGILQDYNINEKSKLYADILYKNGIWKFPLNEFEIGEKCLREAVEIYKANNLYSNAAKAYIELMGPFWQTQDFEKSLKILDEAYEIYLQSTTEDITFHLEYLFNKSLVLSTLGRMNETYELVDKAIEISKESGVYYNTGEFYRMRGNLGIVMEDYGNVLYYLEKAMQFAEFTDNKFKLSQVIFNYGNYYCEIDEPKKAIEYLKKSLEIFPDSNKHLKHLYYIDLAICYYKMGEYKKALEEIIKTKYSDVVYHKFDYVFMWSGKVYEGLILFNLGESDKALESIYKGIEMMSKRGNSKHLAFAYKKLSDIYSKLNDYEKAFKTLKKSEEITKELNGNPL</sequence>
<organism evidence="4 5">
    <name type="scientific">Anaeromonas frigoriresistens</name>
    <dbReference type="NCBI Taxonomy" id="2683708"/>
    <lineage>
        <taxon>Bacteria</taxon>
        <taxon>Bacillati</taxon>
        <taxon>Bacillota</taxon>
        <taxon>Tissierellia</taxon>
        <taxon>Tissierellales</taxon>
        <taxon>Thermohalobacteraceae</taxon>
        <taxon>Anaeromonas</taxon>
    </lineage>
</organism>
<evidence type="ECO:0000313" key="4">
    <source>
        <dbReference type="EMBL" id="MBS4539162.1"/>
    </source>
</evidence>
<feature type="repeat" description="TPR" evidence="2">
    <location>
        <begin position="277"/>
        <end position="310"/>
    </location>
</feature>